<dbReference type="PANTHER" id="PTHR34203:SF15">
    <property type="entry name" value="SLL1173 PROTEIN"/>
    <property type="match status" value="1"/>
</dbReference>
<dbReference type="Pfam" id="PF05050">
    <property type="entry name" value="Methyltransf_21"/>
    <property type="match status" value="1"/>
</dbReference>
<dbReference type="GO" id="GO:0008168">
    <property type="term" value="F:methyltransferase activity"/>
    <property type="evidence" value="ECO:0007669"/>
    <property type="project" value="UniProtKB-KW"/>
</dbReference>
<keyword evidence="3" id="KW-1185">Reference proteome</keyword>
<proteinExistence type="predicted"/>
<protein>
    <submittedName>
        <fullName evidence="2">FkbM family methyltransferase</fullName>
    </submittedName>
</protein>
<feature type="domain" description="Methyltransferase FkbM" evidence="1">
    <location>
        <begin position="56"/>
        <end position="213"/>
    </location>
</feature>
<evidence type="ECO:0000313" key="3">
    <source>
        <dbReference type="Proteomes" id="UP001299283"/>
    </source>
</evidence>
<dbReference type="Gene3D" id="3.40.50.150">
    <property type="entry name" value="Vaccinia Virus protein VP39"/>
    <property type="match status" value="1"/>
</dbReference>
<dbReference type="NCBIfam" id="TIGR01444">
    <property type="entry name" value="fkbM_fam"/>
    <property type="match status" value="1"/>
</dbReference>
<keyword evidence="2" id="KW-0808">Transferase</keyword>
<dbReference type="InterPro" id="IPR006342">
    <property type="entry name" value="FkbM_mtfrase"/>
</dbReference>
<dbReference type="SUPFAM" id="SSF53335">
    <property type="entry name" value="S-adenosyl-L-methionine-dependent methyltransferases"/>
    <property type="match status" value="1"/>
</dbReference>
<name>A0ABU5YRP1_9MYCO</name>
<accession>A0ABU5YRP1</accession>
<dbReference type="GO" id="GO:0032259">
    <property type="term" value="P:methylation"/>
    <property type="evidence" value="ECO:0007669"/>
    <property type="project" value="UniProtKB-KW"/>
</dbReference>
<dbReference type="Proteomes" id="UP001299283">
    <property type="component" value="Unassembled WGS sequence"/>
</dbReference>
<reference evidence="2 3" key="1">
    <citation type="submission" date="2023-12" db="EMBL/GenBank/DDBJ databases">
        <title>Description of new species of Mycobacterium terrae complex isolated from sewage at the Sao Paulo Zoological Park Foundation in Brazil.</title>
        <authorList>
            <person name="Romagnoli C.L."/>
            <person name="Conceicao E.C."/>
            <person name="Machado E."/>
            <person name="Barreto L.B.P.F."/>
            <person name="Sharma A."/>
            <person name="Silva N.M."/>
            <person name="Marques L.E."/>
            <person name="Juliana M.A."/>
            <person name="Lourenco M.C.S."/>
            <person name="Digiampietri L.A."/>
            <person name="Suffys P.N."/>
            <person name="Viana-Niero C."/>
        </authorList>
    </citation>
    <scope>NUCLEOTIDE SEQUENCE [LARGE SCALE GENOMIC DNA]</scope>
    <source>
        <strain evidence="2 3">MYC017</strain>
    </source>
</reference>
<dbReference type="InterPro" id="IPR029063">
    <property type="entry name" value="SAM-dependent_MTases_sf"/>
</dbReference>
<comment type="caution">
    <text evidence="2">The sequence shown here is derived from an EMBL/GenBank/DDBJ whole genome shotgun (WGS) entry which is preliminary data.</text>
</comment>
<organism evidence="2 3">
    <name type="scientific">[Mycobacterium] vasticus</name>
    <dbReference type="NCBI Taxonomy" id="2875777"/>
    <lineage>
        <taxon>Bacteria</taxon>
        <taxon>Bacillati</taxon>
        <taxon>Actinomycetota</taxon>
        <taxon>Actinomycetes</taxon>
        <taxon>Mycobacteriales</taxon>
        <taxon>Mycobacteriaceae</taxon>
        <taxon>Mycolicibacter</taxon>
    </lineage>
</organism>
<sequence>MQVTTTARRRLGPVAQAVAPHWFWRRKYKILARLGDARADVRLAREMCDPNRVSLDIGADVGEFTIAMLASSRSVVAFEPRPAQADVLTAMFEAVDAPVRVETVALSDREGVTTMRVWESAPGQSTIEVGNSLADAGGDPVQAIEVSMRRLDDLQLSNVGFIKVDVEGHELAVLTGAENTIRRDRPTLLIEAEERHRPNAVASLASFLAGLGYSGYFQLNGATLPVEEFDTARYQNPANIGDHADGWAVNGTYINDFIFLPKGRCASADRW</sequence>
<keyword evidence="2" id="KW-0489">Methyltransferase</keyword>
<gene>
    <name evidence="2" type="ORF">K5L39_01110</name>
</gene>
<dbReference type="RefSeq" id="WP_329779232.1">
    <property type="nucleotide sequence ID" value="NZ_JAYJJQ010000001.1"/>
</dbReference>
<dbReference type="PANTHER" id="PTHR34203">
    <property type="entry name" value="METHYLTRANSFERASE, FKBM FAMILY PROTEIN"/>
    <property type="match status" value="1"/>
</dbReference>
<evidence type="ECO:0000259" key="1">
    <source>
        <dbReference type="Pfam" id="PF05050"/>
    </source>
</evidence>
<dbReference type="EMBL" id="JAYJJQ010000001">
    <property type="protein sequence ID" value="MEB3067776.1"/>
    <property type="molecule type" value="Genomic_DNA"/>
</dbReference>
<evidence type="ECO:0000313" key="2">
    <source>
        <dbReference type="EMBL" id="MEB3067776.1"/>
    </source>
</evidence>
<dbReference type="InterPro" id="IPR052514">
    <property type="entry name" value="SAM-dependent_MTase"/>
</dbReference>